<evidence type="ECO:0000256" key="1">
    <source>
        <dbReference type="ARBA" id="ARBA00008954"/>
    </source>
</evidence>
<keyword evidence="2 3" id="KW-0663">Pyridoxal phosphate</keyword>
<gene>
    <name evidence="5" type="ORF">JMJ35_003970</name>
</gene>
<dbReference type="PANTHER" id="PTHR45688">
    <property type="match status" value="1"/>
</dbReference>
<dbReference type="Proteomes" id="UP001166286">
    <property type="component" value="Unassembled WGS sequence"/>
</dbReference>
<feature type="region of interest" description="Disordered" evidence="4">
    <location>
        <begin position="1"/>
        <end position="22"/>
    </location>
</feature>
<dbReference type="GO" id="GO:0008483">
    <property type="term" value="F:transaminase activity"/>
    <property type="evidence" value="ECO:0007669"/>
    <property type="project" value="InterPro"/>
</dbReference>
<dbReference type="PROSITE" id="PS00600">
    <property type="entry name" value="AA_TRANSFER_CLASS_3"/>
    <property type="match status" value="1"/>
</dbReference>
<comment type="caution">
    <text evidence="5">The sequence shown here is derived from an EMBL/GenBank/DDBJ whole genome shotgun (WGS) entry which is preliminary data.</text>
</comment>
<dbReference type="Pfam" id="PF00202">
    <property type="entry name" value="Aminotran_3"/>
    <property type="match status" value="1"/>
</dbReference>
<dbReference type="AlphaFoldDB" id="A0AA39R527"/>
<dbReference type="InterPro" id="IPR005814">
    <property type="entry name" value="Aminotrans_3"/>
</dbReference>
<dbReference type="Gene3D" id="3.90.1150.10">
    <property type="entry name" value="Aspartate Aminotransferase, domain 1"/>
    <property type="match status" value="1"/>
</dbReference>
<accession>A0AA39R527</accession>
<dbReference type="InterPro" id="IPR015421">
    <property type="entry name" value="PyrdxlP-dep_Trfase_major"/>
</dbReference>
<dbReference type="PANTHER" id="PTHR45688:SF13">
    <property type="entry name" value="ALANINE--GLYOXYLATE AMINOTRANSFERASE 2-LIKE"/>
    <property type="match status" value="1"/>
</dbReference>
<dbReference type="SUPFAM" id="SSF53383">
    <property type="entry name" value="PLP-dependent transferases"/>
    <property type="match status" value="1"/>
</dbReference>
<dbReference type="InterPro" id="IPR049704">
    <property type="entry name" value="Aminotrans_3_PPA_site"/>
</dbReference>
<reference evidence="5" key="1">
    <citation type="submission" date="2023-03" db="EMBL/GenBank/DDBJ databases">
        <title>Complete genome of Cladonia borealis.</title>
        <authorList>
            <person name="Park H."/>
        </authorList>
    </citation>
    <scope>NUCLEOTIDE SEQUENCE</scope>
    <source>
        <strain evidence="5">ANT050790</strain>
    </source>
</reference>
<protein>
    <recommendedName>
        <fullName evidence="7">Dialkylglycine decarboxylase</fullName>
    </recommendedName>
</protein>
<evidence type="ECO:0000256" key="4">
    <source>
        <dbReference type="SAM" id="MobiDB-lite"/>
    </source>
</evidence>
<evidence type="ECO:0000313" key="5">
    <source>
        <dbReference type="EMBL" id="KAK0513606.1"/>
    </source>
</evidence>
<sequence length="465" mass="50340">MDNPPEEPNNSALTTTEKTPSEADPTAHLLFFGTPFHPHIITRTSGLYLYTSTSLKIMDWTSGQMSCLIGHGHPEIVDTIREHALNLDHLYSGMLSPPVIALAEKLTEVLREGFGQGFGQGLGEEGLERCMFLSTGGESNECAIRLAKMWTGRWEIVGLGGSWHGMTMGACGAQYAAGRRGYGPVMPGMHMLPCPDRYRSIFRHVDGSYDWETELDYGWAQIDKASCGSLAAVIMEPILSSGGMITIPPGYMQAMKDHCRKRGMLLIVDEAQTALGRCGDLFAIQHEGVVPDILTLSKTLGNGLPLSAVITSNKIAQAAEEKGFLFYTTHANDPLPAAVGLKVLNIVLRDDLPARSRRLGQRLHAGLRLLQSRYGCIGDVRGRGLMAGVEIVSDRVTKAAALDVGKRLSARMMDLGLSASISARTAFSGCIRIAPPLVMSDEELEKGLSIMEEALRTTEGSMPLP</sequence>
<name>A0AA39R527_9LECA</name>
<feature type="compositionally biased region" description="Polar residues" evidence="4">
    <location>
        <begin position="8"/>
        <end position="18"/>
    </location>
</feature>
<evidence type="ECO:0000256" key="2">
    <source>
        <dbReference type="ARBA" id="ARBA00022898"/>
    </source>
</evidence>
<dbReference type="InterPro" id="IPR015424">
    <property type="entry name" value="PyrdxlP-dep_Trfase"/>
</dbReference>
<dbReference type="Gene3D" id="3.40.640.10">
    <property type="entry name" value="Type I PLP-dependent aspartate aminotransferase-like (Major domain)"/>
    <property type="match status" value="1"/>
</dbReference>
<dbReference type="CDD" id="cd00610">
    <property type="entry name" value="OAT_like"/>
    <property type="match status" value="1"/>
</dbReference>
<dbReference type="GO" id="GO:0030170">
    <property type="term" value="F:pyridoxal phosphate binding"/>
    <property type="evidence" value="ECO:0007669"/>
    <property type="project" value="InterPro"/>
</dbReference>
<evidence type="ECO:0000256" key="3">
    <source>
        <dbReference type="RuleBase" id="RU003560"/>
    </source>
</evidence>
<organism evidence="5 6">
    <name type="scientific">Cladonia borealis</name>
    <dbReference type="NCBI Taxonomy" id="184061"/>
    <lineage>
        <taxon>Eukaryota</taxon>
        <taxon>Fungi</taxon>
        <taxon>Dikarya</taxon>
        <taxon>Ascomycota</taxon>
        <taxon>Pezizomycotina</taxon>
        <taxon>Lecanoromycetes</taxon>
        <taxon>OSLEUM clade</taxon>
        <taxon>Lecanoromycetidae</taxon>
        <taxon>Lecanorales</taxon>
        <taxon>Lecanorineae</taxon>
        <taxon>Cladoniaceae</taxon>
        <taxon>Cladonia</taxon>
    </lineage>
</organism>
<comment type="similarity">
    <text evidence="1 3">Belongs to the class-III pyridoxal-phosphate-dependent aminotransferase family.</text>
</comment>
<evidence type="ECO:0008006" key="7">
    <source>
        <dbReference type="Google" id="ProtNLM"/>
    </source>
</evidence>
<evidence type="ECO:0000313" key="6">
    <source>
        <dbReference type="Proteomes" id="UP001166286"/>
    </source>
</evidence>
<dbReference type="EMBL" id="JAFEKC020000007">
    <property type="protein sequence ID" value="KAK0513606.1"/>
    <property type="molecule type" value="Genomic_DNA"/>
</dbReference>
<dbReference type="InterPro" id="IPR015422">
    <property type="entry name" value="PyrdxlP-dep_Trfase_small"/>
</dbReference>
<keyword evidence="6" id="KW-1185">Reference proteome</keyword>
<dbReference type="GO" id="GO:0005739">
    <property type="term" value="C:mitochondrion"/>
    <property type="evidence" value="ECO:0007669"/>
    <property type="project" value="TreeGrafter"/>
</dbReference>
<dbReference type="PIRSF" id="PIRSF000521">
    <property type="entry name" value="Transaminase_4ab_Lys_Orn"/>
    <property type="match status" value="1"/>
</dbReference>
<proteinExistence type="inferred from homology"/>